<comment type="subcellular location">
    <subcellularLocation>
        <location evidence="1">Nucleus</location>
    </subcellularLocation>
</comment>
<dbReference type="PANTHER" id="PTHR45637">
    <property type="entry name" value="FLIPPASE KINASE 1-RELATED"/>
    <property type="match status" value="1"/>
</dbReference>
<protein>
    <recommendedName>
        <fullName evidence="3">non-specific serine/threonine protein kinase</fullName>
        <ecNumber evidence="3">2.7.11.1</ecNumber>
    </recommendedName>
</protein>
<proteinExistence type="inferred from homology"/>
<dbReference type="Pfam" id="PF00447">
    <property type="entry name" value="HSF_DNA-bind"/>
    <property type="match status" value="1"/>
</dbReference>
<feature type="compositionally biased region" description="Polar residues" evidence="13">
    <location>
        <begin position="175"/>
        <end position="206"/>
    </location>
</feature>
<keyword evidence="7" id="KW-0418">Kinase</keyword>
<feature type="compositionally biased region" description="Polar residues" evidence="13">
    <location>
        <begin position="973"/>
        <end position="983"/>
    </location>
</feature>
<evidence type="ECO:0000256" key="13">
    <source>
        <dbReference type="SAM" id="MobiDB-lite"/>
    </source>
</evidence>
<evidence type="ECO:0000256" key="3">
    <source>
        <dbReference type="ARBA" id="ARBA00012513"/>
    </source>
</evidence>
<feature type="compositionally biased region" description="Low complexity" evidence="13">
    <location>
        <begin position="95"/>
        <end position="108"/>
    </location>
</feature>
<feature type="compositionally biased region" description="Polar residues" evidence="13">
    <location>
        <begin position="255"/>
        <end position="264"/>
    </location>
</feature>
<feature type="region of interest" description="Disordered" evidence="13">
    <location>
        <begin position="960"/>
        <end position="1167"/>
    </location>
</feature>
<dbReference type="OrthoDB" id="432483at2759"/>
<keyword evidence="9" id="KW-0238">DNA-binding</keyword>
<evidence type="ECO:0000256" key="1">
    <source>
        <dbReference type="ARBA" id="ARBA00004123"/>
    </source>
</evidence>
<dbReference type="EMBL" id="NHYD01003440">
    <property type="protein sequence ID" value="PPQ77317.1"/>
    <property type="molecule type" value="Genomic_DNA"/>
</dbReference>
<evidence type="ECO:0000256" key="6">
    <source>
        <dbReference type="ARBA" id="ARBA00022741"/>
    </source>
</evidence>
<keyword evidence="4" id="KW-0723">Serine/threonine-protein kinase</keyword>
<evidence type="ECO:0000256" key="5">
    <source>
        <dbReference type="ARBA" id="ARBA00022679"/>
    </source>
</evidence>
<dbReference type="Gene3D" id="1.10.10.10">
    <property type="entry name" value="Winged helix-like DNA-binding domain superfamily/Winged helix DNA-binding domain"/>
    <property type="match status" value="1"/>
</dbReference>
<keyword evidence="6" id="KW-0547">Nucleotide-binding</keyword>
<comment type="caution">
    <text evidence="15">The sequence shown here is derived from an EMBL/GenBank/DDBJ whole genome shotgun (WGS) entry which is preliminary data.</text>
</comment>
<sequence length="1288" mass="142034">MPPPTFDPVLDSPPYIHSKLANGSPNSHPSSPRAQSAWKSVFRFPNSSSKKLPSTGSPLLVQTQPLPISAQSSVAHIPVTSSASLNPAYLSDQRSSYNSSNTQSSDSNGGLASSRNPYMTPRSTSYSYYTQPKSTDALSVATPSRPRQHTKSERARPNLSRLQASTSRAPPLTADPSQTSFPQTPSTPSKPRTNGPLSPRSVSASASRFIRRVASAPNAKGLFSMGSKSATTKNGFLAPADTLPPIPPLISSSLEQGQDSLETVSSGSSRGRISRPSPSSGPLNDVAVAHGLPPVPGKVAFRRTYSSNSIKVRQVEVGPSSFVKIKMLGKGDVGRVYLVREKKTNKFYAMKVLSKKEMIERKKIKRALTEQEILATANHPFIVTLHHSFQSEGYLYFCMEYCMGGEFFRALQTRPGKCLSEDGSRFYAAEVVAALEYLHLMGFIYRDLKPENILLHQSGHIMLSDFDLAKQSTDPSSMPTMVHSEMNGIPLVDTMTCTANFRTNSFVGTEEYIAPEVIAAQGHTAAVDWWTLGILIYEMIYATTPFKGQERQDTFHNIRYQAVQFRDTPKISSSLGETGLLISEHRAGKDCVARLLDKSERTRLGSKSGASEVKQHKWFGKINWGLLRNTRPPIIPSMSNKLLANNSRQMKESNSLHLEEQISGLRVESSEDLFGAFSKCQIKLPIYVFRNSPFLHRHLLKYHSSTCIHFPMADLYPPSYTLRHRDDQQYSNNQYPPPLMSAGSSNNSSDENHDQPPSPTKSSEPQKAEAKPQATFLTKLYALLERPENHHMIRWDPAGEHIIVERPEQLALHVLPSIYRQSRFASFSRQLNIYGFMRKVNLRNVDPAIDDPDASTWSHPTLNRHSPPEVVANFKRRVPPRLPKPRKRDIQDQQSIPPPRSAIGMGPVPLTVPSSVGHPSHKLIGGPMGRARGFSAPGSFTPLNQGGAAGWNTSYPRSALPPLMVPSDPPHIPQQNNMYNHSPQHLHPITPSDDTPSSNFHQMSTYPSSNQSHYPYQNEQNSWSYQGSSSHNSSLSSLLNPSNNGYSRPQPTINTSYGSPFSSMPMQGEHSASSLSPDSRPTTGYSMSSVSSIPYQDDYSRPSSSHHRPISPTRPTSSKSNYNSGSLSIRRERRHSQAMSPYPSPYDHPTEQQRPSTSPQPIDNHQSAGLPRVRSMIQLPSVDPYSFSNSQAEFAYSAIPGAVGHTASIESMNEANGWGGHRNAVRPSTSTSSISAASHTSSSQANTPPVPDNYHGETDINRFSPDFGFVPMNEHLPHHHYNKVAGDI</sequence>
<dbReference type="SMART" id="SM00415">
    <property type="entry name" value="HSF"/>
    <property type="match status" value="1"/>
</dbReference>
<dbReference type="Proteomes" id="UP000283269">
    <property type="component" value="Unassembled WGS sequence"/>
</dbReference>
<dbReference type="InterPro" id="IPR000719">
    <property type="entry name" value="Prot_kinase_dom"/>
</dbReference>
<dbReference type="SMART" id="SM00220">
    <property type="entry name" value="S_TKc"/>
    <property type="match status" value="1"/>
</dbReference>
<gene>
    <name evidence="15" type="ORF">CVT25_010899</name>
</gene>
<evidence type="ECO:0000259" key="14">
    <source>
        <dbReference type="PROSITE" id="PS50011"/>
    </source>
</evidence>
<comment type="catalytic activity">
    <reaction evidence="12">
        <text>L-seryl-[protein] + ATP = O-phospho-L-seryl-[protein] + ADP + H(+)</text>
        <dbReference type="Rhea" id="RHEA:17989"/>
        <dbReference type="Rhea" id="RHEA-COMP:9863"/>
        <dbReference type="Rhea" id="RHEA-COMP:11604"/>
        <dbReference type="ChEBI" id="CHEBI:15378"/>
        <dbReference type="ChEBI" id="CHEBI:29999"/>
        <dbReference type="ChEBI" id="CHEBI:30616"/>
        <dbReference type="ChEBI" id="CHEBI:83421"/>
        <dbReference type="ChEBI" id="CHEBI:456216"/>
        <dbReference type="EC" id="2.7.11.1"/>
    </reaction>
</comment>
<dbReference type="InterPro" id="IPR036390">
    <property type="entry name" value="WH_DNA-bd_sf"/>
</dbReference>
<feature type="region of interest" description="Disordered" evidence="13">
    <location>
        <begin position="1"/>
        <end position="39"/>
    </location>
</feature>
<evidence type="ECO:0000256" key="7">
    <source>
        <dbReference type="ARBA" id="ARBA00022777"/>
    </source>
</evidence>
<feature type="compositionally biased region" description="Pro residues" evidence="13">
    <location>
        <begin position="963"/>
        <end position="972"/>
    </location>
</feature>
<dbReference type="InterPro" id="IPR011009">
    <property type="entry name" value="Kinase-like_dom_sf"/>
</dbReference>
<keyword evidence="5" id="KW-0808">Transferase</keyword>
<keyword evidence="16" id="KW-1185">Reference proteome</keyword>
<evidence type="ECO:0000256" key="9">
    <source>
        <dbReference type="ARBA" id="ARBA00023125"/>
    </source>
</evidence>
<evidence type="ECO:0000256" key="2">
    <source>
        <dbReference type="ARBA" id="ARBA00009903"/>
    </source>
</evidence>
<keyword evidence="10" id="KW-0539">Nucleus</keyword>
<dbReference type="PRINTS" id="PR00056">
    <property type="entry name" value="HSFDOMAIN"/>
</dbReference>
<dbReference type="SUPFAM" id="SSF46785">
    <property type="entry name" value="Winged helix' DNA-binding domain"/>
    <property type="match status" value="1"/>
</dbReference>
<dbReference type="GO" id="GO:0005524">
    <property type="term" value="F:ATP binding"/>
    <property type="evidence" value="ECO:0007669"/>
    <property type="project" value="UniProtKB-KW"/>
</dbReference>
<name>A0A409WFP4_PSICY</name>
<dbReference type="GO" id="GO:0043565">
    <property type="term" value="F:sequence-specific DNA binding"/>
    <property type="evidence" value="ECO:0007669"/>
    <property type="project" value="InterPro"/>
</dbReference>
<feature type="compositionally biased region" description="Polar residues" evidence="13">
    <location>
        <begin position="1049"/>
        <end position="1094"/>
    </location>
</feature>
<feature type="region of interest" description="Disordered" evidence="13">
    <location>
        <begin position="1214"/>
        <end position="1259"/>
    </location>
</feature>
<comment type="similarity">
    <text evidence="2">Belongs to the protein kinase superfamily. AGC Ser/Thr protein kinase family.</text>
</comment>
<feature type="region of interest" description="Disordered" evidence="13">
    <location>
        <begin position="728"/>
        <end position="772"/>
    </location>
</feature>
<evidence type="ECO:0000256" key="8">
    <source>
        <dbReference type="ARBA" id="ARBA00022840"/>
    </source>
</evidence>
<dbReference type="Gene3D" id="3.30.200.20">
    <property type="entry name" value="Phosphorylase Kinase, domain 1"/>
    <property type="match status" value="1"/>
</dbReference>
<evidence type="ECO:0000256" key="10">
    <source>
        <dbReference type="ARBA" id="ARBA00023242"/>
    </source>
</evidence>
<dbReference type="Gene3D" id="1.10.510.10">
    <property type="entry name" value="Transferase(Phosphotransferase) domain 1"/>
    <property type="match status" value="1"/>
</dbReference>
<dbReference type="InParanoid" id="A0A409WFP4"/>
<organism evidence="15 16">
    <name type="scientific">Psilocybe cyanescens</name>
    <dbReference type="NCBI Taxonomy" id="93625"/>
    <lineage>
        <taxon>Eukaryota</taxon>
        <taxon>Fungi</taxon>
        <taxon>Dikarya</taxon>
        <taxon>Basidiomycota</taxon>
        <taxon>Agaricomycotina</taxon>
        <taxon>Agaricomycetes</taxon>
        <taxon>Agaricomycetidae</taxon>
        <taxon>Agaricales</taxon>
        <taxon>Agaricineae</taxon>
        <taxon>Strophariaceae</taxon>
        <taxon>Psilocybe</taxon>
    </lineage>
</organism>
<accession>A0A409WFP4</accession>
<dbReference type="PROSITE" id="PS00108">
    <property type="entry name" value="PROTEIN_KINASE_ST"/>
    <property type="match status" value="1"/>
</dbReference>
<feature type="region of interest" description="Disordered" evidence="13">
    <location>
        <begin position="247"/>
        <end position="289"/>
    </location>
</feature>
<feature type="compositionally biased region" description="Low complexity" evidence="13">
    <location>
        <begin position="1020"/>
        <end position="1047"/>
    </location>
</feature>
<dbReference type="FunFam" id="3.30.200.20:FF:001236">
    <property type="entry name" value="AGC/RSK protein kinase"/>
    <property type="match status" value="1"/>
</dbReference>
<dbReference type="GO" id="GO:0003700">
    <property type="term" value="F:DNA-binding transcription factor activity"/>
    <property type="evidence" value="ECO:0007669"/>
    <property type="project" value="InterPro"/>
</dbReference>
<evidence type="ECO:0000256" key="12">
    <source>
        <dbReference type="ARBA" id="ARBA00048679"/>
    </source>
</evidence>
<feature type="compositionally biased region" description="Polar residues" evidence="13">
    <location>
        <begin position="110"/>
        <end position="137"/>
    </location>
</feature>
<dbReference type="EC" id="2.7.11.1" evidence="3"/>
<feature type="compositionally biased region" description="Polar residues" evidence="13">
    <location>
        <begin position="992"/>
        <end position="1019"/>
    </location>
</feature>
<dbReference type="CDD" id="cd05574">
    <property type="entry name" value="STKc_phototropin_like"/>
    <property type="match status" value="1"/>
</dbReference>
<evidence type="ECO:0000313" key="15">
    <source>
        <dbReference type="EMBL" id="PPQ77317.1"/>
    </source>
</evidence>
<feature type="domain" description="Protein kinase" evidence="14">
    <location>
        <begin position="322"/>
        <end position="619"/>
    </location>
</feature>
<evidence type="ECO:0000256" key="11">
    <source>
        <dbReference type="ARBA" id="ARBA00047899"/>
    </source>
</evidence>
<dbReference type="InterPro" id="IPR008271">
    <property type="entry name" value="Ser/Thr_kinase_AS"/>
</dbReference>
<dbReference type="GO" id="GO:0004674">
    <property type="term" value="F:protein serine/threonine kinase activity"/>
    <property type="evidence" value="ECO:0007669"/>
    <property type="project" value="UniProtKB-KW"/>
</dbReference>
<dbReference type="STRING" id="93625.A0A409WFP4"/>
<feature type="compositionally biased region" description="Low complexity" evidence="13">
    <location>
        <begin position="1228"/>
        <end position="1245"/>
    </location>
</feature>
<comment type="catalytic activity">
    <reaction evidence="11">
        <text>L-threonyl-[protein] + ATP = O-phospho-L-threonyl-[protein] + ADP + H(+)</text>
        <dbReference type="Rhea" id="RHEA:46608"/>
        <dbReference type="Rhea" id="RHEA-COMP:11060"/>
        <dbReference type="Rhea" id="RHEA-COMP:11605"/>
        <dbReference type="ChEBI" id="CHEBI:15378"/>
        <dbReference type="ChEBI" id="CHEBI:30013"/>
        <dbReference type="ChEBI" id="CHEBI:30616"/>
        <dbReference type="ChEBI" id="CHEBI:61977"/>
        <dbReference type="ChEBI" id="CHEBI:456216"/>
        <dbReference type="EC" id="2.7.11.1"/>
    </reaction>
</comment>
<evidence type="ECO:0000313" key="16">
    <source>
        <dbReference type="Proteomes" id="UP000283269"/>
    </source>
</evidence>
<feature type="compositionally biased region" description="Polar residues" evidence="13">
    <location>
        <begin position="1152"/>
        <end position="1167"/>
    </location>
</feature>
<dbReference type="GO" id="GO:0005634">
    <property type="term" value="C:nucleus"/>
    <property type="evidence" value="ECO:0007669"/>
    <property type="project" value="UniProtKB-SubCell"/>
</dbReference>
<feature type="compositionally biased region" description="Polar residues" evidence="13">
    <location>
        <begin position="21"/>
        <end position="38"/>
    </location>
</feature>
<dbReference type="InterPro" id="IPR000232">
    <property type="entry name" value="HSF_DNA-bd"/>
</dbReference>
<feature type="region of interest" description="Disordered" evidence="13">
    <location>
        <begin position="856"/>
        <end position="906"/>
    </location>
</feature>
<keyword evidence="8" id="KW-0067">ATP-binding</keyword>
<evidence type="ECO:0000256" key="4">
    <source>
        <dbReference type="ARBA" id="ARBA00022527"/>
    </source>
</evidence>
<dbReference type="InterPro" id="IPR036388">
    <property type="entry name" value="WH-like_DNA-bd_sf"/>
</dbReference>
<dbReference type="PROSITE" id="PS50011">
    <property type="entry name" value="PROTEIN_KINASE_DOM"/>
    <property type="match status" value="1"/>
</dbReference>
<dbReference type="SUPFAM" id="SSF56112">
    <property type="entry name" value="Protein kinase-like (PK-like)"/>
    <property type="match status" value="1"/>
</dbReference>
<dbReference type="FunFam" id="1.10.510.10:FF:000121">
    <property type="entry name" value="Serine/threonine-protein kinase nrc-2"/>
    <property type="match status" value="1"/>
</dbReference>
<dbReference type="Pfam" id="PF00069">
    <property type="entry name" value="Pkinase"/>
    <property type="match status" value="1"/>
</dbReference>
<feature type="compositionally biased region" description="Basic residues" evidence="13">
    <location>
        <begin position="874"/>
        <end position="887"/>
    </location>
</feature>
<reference evidence="15 16" key="1">
    <citation type="journal article" date="2018" name="Evol. Lett.">
        <title>Horizontal gene cluster transfer increased hallucinogenic mushroom diversity.</title>
        <authorList>
            <person name="Reynolds H.T."/>
            <person name="Vijayakumar V."/>
            <person name="Gluck-Thaler E."/>
            <person name="Korotkin H.B."/>
            <person name="Matheny P.B."/>
            <person name="Slot J.C."/>
        </authorList>
    </citation>
    <scope>NUCLEOTIDE SEQUENCE [LARGE SCALE GENOMIC DNA]</scope>
    <source>
        <strain evidence="15 16">2631</strain>
    </source>
</reference>
<feature type="compositionally biased region" description="Low complexity" evidence="13">
    <location>
        <begin position="1110"/>
        <end position="1128"/>
    </location>
</feature>
<feature type="compositionally biased region" description="Low complexity" evidence="13">
    <location>
        <begin position="265"/>
        <end position="282"/>
    </location>
</feature>
<feature type="region of interest" description="Disordered" evidence="13">
    <location>
        <begin position="91"/>
        <end position="206"/>
    </location>
</feature>